<reference evidence="1 2" key="1">
    <citation type="submission" date="2010-05" db="EMBL/GenBank/DDBJ databases">
        <title>The Genome Sequence of Thecamonas trahens ATCC 50062.</title>
        <authorList>
            <consortium name="The Broad Institute Genome Sequencing Platform"/>
            <person name="Russ C."/>
            <person name="Cuomo C."/>
            <person name="Shea T."/>
            <person name="Young S.K."/>
            <person name="Zeng Q."/>
            <person name="Koehrsen M."/>
            <person name="Haas B."/>
            <person name="Borodovsky M."/>
            <person name="Guigo R."/>
            <person name="Alvarado L."/>
            <person name="Berlin A."/>
            <person name="Bochicchio J."/>
            <person name="Borenstein D."/>
            <person name="Chapman S."/>
            <person name="Chen Z."/>
            <person name="Freedman E."/>
            <person name="Gellesch M."/>
            <person name="Goldberg J."/>
            <person name="Griggs A."/>
            <person name="Gujja S."/>
            <person name="Heilman E."/>
            <person name="Heiman D."/>
            <person name="Hepburn T."/>
            <person name="Howarth C."/>
            <person name="Jen D."/>
            <person name="Larson L."/>
            <person name="Mehta T."/>
            <person name="Park D."/>
            <person name="Pearson M."/>
            <person name="Roberts A."/>
            <person name="Saif S."/>
            <person name="Shenoy N."/>
            <person name="Sisk P."/>
            <person name="Stolte C."/>
            <person name="Sykes S."/>
            <person name="Thomson T."/>
            <person name="Walk T."/>
            <person name="White J."/>
            <person name="Yandava C."/>
            <person name="Burger G."/>
            <person name="Gray M.W."/>
            <person name="Holland P.W.H."/>
            <person name="King N."/>
            <person name="Lang F.B.F."/>
            <person name="Roger A.J."/>
            <person name="Ruiz-Trillo I."/>
            <person name="Lander E."/>
            <person name="Nusbaum C."/>
        </authorList>
    </citation>
    <scope>NUCLEOTIDE SEQUENCE [LARGE SCALE GENOMIC DNA]</scope>
    <source>
        <strain evidence="1 2">ATCC 50062</strain>
    </source>
</reference>
<dbReference type="Proteomes" id="UP000054408">
    <property type="component" value="Unassembled WGS sequence"/>
</dbReference>
<dbReference type="EMBL" id="GL349466">
    <property type="protein sequence ID" value="KNC51243.1"/>
    <property type="molecule type" value="Genomic_DNA"/>
</dbReference>
<sequence length="191" mass="21031">MFRLATAGVRSAGGARAWAAAGAQAWQSTAAQGVEVTESGEVVVAPDSGIKWVSLAPVVDEVDPAEVEAAAAHRRVGMYLKMSRRQIQRRYKRLYRSTLKLAKRKKTAKVAKNSVRIRELEMFIAAAGGSLTDEHMKPWTMAKPSEDAYRAQEAAVASSIAEWKDVFSREEQQRTTKGNVMLDIFKGEFDA</sequence>
<dbReference type="GeneID" id="25566203"/>
<keyword evidence="2" id="KW-1185">Reference proteome</keyword>
<proteinExistence type="predicted"/>
<dbReference type="AlphaFoldDB" id="A0A0L0DIU4"/>
<gene>
    <name evidence="1" type="ORF">AMSG_07240</name>
</gene>
<evidence type="ECO:0000313" key="2">
    <source>
        <dbReference type="Proteomes" id="UP000054408"/>
    </source>
</evidence>
<organism evidence="1 2">
    <name type="scientific">Thecamonas trahens ATCC 50062</name>
    <dbReference type="NCBI Taxonomy" id="461836"/>
    <lineage>
        <taxon>Eukaryota</taxon>
        <taxon>Apusozoa</taxon>
        <taxon>Apusomonadida</taxon>
        <taxon>Apusomonadidae</taxon>
        <taxon>Thecamonas</taxon>
    </lineage>
</organism>
<dbReference type="RefSeq" id="XP_013756175.1">
    <property type="nucleotide sequence ID" value="XM_013900721.1"/>
</dbReference>
<accession>A0A0L0DIU4</accession>
<evidence type="ECO:0000313" key="1">
    <source>
        <dbReference type="EMBL" id="KNC51243.1"/>
    </source>
</evidence>
<name>A0A0L0DIU4_THETB</name>
<protein>
    <submittedName>
        <fullName evidence="1">Uncharacterized protein</fullName>
    </submittedName>
</protein>